<comment type="caution">
    <text evidence="1">The sequence shown here is derived from an EMBL/GenBank/DDBJ whole genome shotgun (WGS) entry which is preliminary data.</text>
</comment>
<protein>
    <submittedName>
        <fullName evidence="1">Uncharacterized protein</fullName>
    </submittedName>
</protein>
<dbReference type="EMBL" id="JBEOZY010000007">
    <property type="protein sequence ID" value="MER6165018.1"/>
    <property type="molecule type" value="Genomic_DNA"/>
</dbReference>
<reference evidence="1 2" key="1">
    <citation type="submission" date="2024-06" db="EMBL/GenBank/DDBJ databases">
        <title>The Natural Products Discovery Center: Release of the First 8490 Sequenced Strains for Exploring Actinobacteria Biosynthetic Diversity.</title>
        <authorList>
            <person name="Kalkreuter E."/>
            <person name="Kautsar S.A."/>
            <person name="Yang D."/>
            <person name="Bader C.D."/>
            <person name="Teijaro C.N."/>
            <person name="Fluegel L."/>
            <person name="Davis C.M."/>
            <person name="Simpson J.R."/>
            <person name="Lauterbach L."/>
            <person name="Steele A.D."/>
            <person name="Gui C."/>
            <person name="Meng S."/>
            <person name="Li G."/>
            <person name="Viehrig K."/>
            <person name="Ye F."/>
            <person name="Su P."/>
            <person name="Kiefer A.F."/>
            <person name="Nichols A."/>
            <person name="Cepeda A.J."/>
            <person name="Yan W."/>
            <person name="Fan B."/>
            <person name="Jiang Y."/>
            <person name="Adhikari A."/>
            <person name="Zheng C.-J."/>
            <person name="Schuster L."/>
            <person name="Cowan T.M."/>
            <person name="Smanski M.J."/>
            <person name="Chevrette M.G."/>
            <person name="De Carvalho L.P.S."/>
            <person name="Shen B."/>
        </authorList>
    </citation>
    <scope>NUCLEOTIDE SEQUENCE [LARGE SCALE GENOMIC DNA]</scope>
    <source>
        <strain evidence="1 2">NPDC001615</strain>
    </source>
</reference>
<dbReference type="Proteomes" id="UP001496720">
    <property type="component" value="Unassembled WGS sequence"/>
</dbReference>
<proteinExistence type="predicted"/>
<organism evidence="1 2">
    <name type="scientific">Streptomyces violaceorubidus</name>
    <dbReference type="NCBI Taxonomy" id="284042"/>
    <lineage>
        <taxon>Bacteria</taxon>
        <taxon>Bacillati</taxon>
        <taxon>Actinomycetota</taxon>
        <taxon>Actinomycetes</taxon>
        <taxon>Kitasatosporales</taxon>
        <taxon>Streptomycetaceae</taxon>
        <taxon>Streptomyces</taxon>
    </lineage>
</organism>
<dbReference type="RefSeq" id="WP_352146888.1">
    <property type="nucleotide sequence ID" value="NZ_JBEOZY010000007.1"/>
</dbReference>
<gene>
    <name evidence="1" type="ORF">ABT188_10655</name>
</gene>
<evidence type="ECO:0000313" key="1">
    <source>
        <dbReference type="EMBL" id="MER6165018.1"/>
    </source>
</evidence>
<keyword evidence="2" id="KW-1185">Reference proteome</keyword>
<evidence type="ECO:0000313" key="2">
    <source>
        <dbReference type="Proteomes" id="UP001496720"/>
    </source>
</evidence>
<name>A0ABV1STU7_9ACTN</name>
<accession>A0ABV1STU7</accession>
<sequence length="178" mass="19899">MDRLSLAFASAALLVSIVTTVVGYKQLSLSRRVRREQLEPYVIVDISPRAPESQMLCLSVENLGPTVARNVRLQIEPPLRSTLDSQREEILRRVVGRTIPSMPPGRKIIYNMDLGHKYFAADPPLPLVYRATVNADGPFGAVETMTYDMDLDVWPETAIHSETVVGQLKEIAKKLRKG</sequence>